<feature type="transmembrane region" description="Helical" evidence="2">
    <location>
        <begin position="49"/>
        <end position="69"/>
    </location>
</feature>
<feature type="transmembrane region" description="Helical" evidence="2">
    <location>
        <begin position="81"/>
        <end position="101"/>
    </location>
</feature>
<dbReference type="EMBL" id="CP071872">
    <property type="protein sequence ID" value="UNM10929.1"/>
    <property type="molecule type" value="Genomic_DNA"/>
</dbReference>
<feature type="region of interest" description="Disordered" evidence="1">
    <location>
        <begin position="1"/>
        <end position="47"/>
    </location>
</feature>
<dbReference type="Pfam" id="PF10756">
    <property type="entry name" value="bPH_6"/>
    <property type="match status" value="1"/>
</dbReference>
<evidence type="ECO:0000313" key="5">
    <source>
        <dbReference type="Proteomes" id="UP000828924"/>
    </source>
</evidence>
<keyword evidence="2" id="KW-0812">Transmembrane</keyword>
<evidence type="ECO:0000256" key="2">
    <source>
        <dbReference type="SAM" id="Phobius"/>
    </source>
</evidence>
<accession>A0ABY3WHI9</accession>
<feature type="region of interest" description="Disordered" evidence="1">
    <location>
        <begin position="163"/>
        <end position="184"/>
    </location>
</feature>
<dbReference type="RefSeq" id="WP_242329468.1">
    <property type="nucleotide sequence ID" value="NZ_CP071872.1"/>
</dbReference>
<protein>
    <submittedName>
        <fullName evidence="4">PH domain-containing protein</fullName>
    </submittedName>
</protein>
<reference evidence="4 5" key="1">
    <citation type="submission" date="2021-03" db="EMBL/GenBank/DDBJ databases">
        <title>Complete genome of Streptomyces formicae strain 1H-GS9 (DSM 100524).</title>
        <authorList>
            <person name="Atanasov K.E."/>
            <person name="Altabella T."/>
            <person name="Ferrer A."/>
        </authorList>
    </citation>
    <scope>NUCLEOTIDE SEQUENCE [LARGE SCALE GENOMIC DNA]</scope>
    <source>
        <strain evidence="4 5">1H-GS9</strain>
    </source>
</reference>
<sequence>MTSPTPGQDPEQQRPRAKSQRQPQPPSPSQPRSQSRSESSAEPSSADRVFRSSAGIATGVLLLALVAWVGGDALIRGEGRAPWLGLAAMLFVVPLIVAFTLRPAVFAGDDRLRVRNPFRTVTLPWAAVADVRAGYSSEVFTQKGVKYQLWAIPVSLRQRKRAARRQATAAQDDPHGRTSVTASLDDASRLAPADRTVADLRALAERSASRPGAQGEPRVQWAYEILAPIAAGLVFLVVLLATR</sequence>
<dbReference type="InterPro" id="IPR019692">
    <property type="entry name" value="CFP-6_PH"/>
</dbReference>
<feature type="domain" description="Low molecular weight protein antigen 6 PH" evidence="3">
    <location>
        <begin position="102"/>
        <end position="211"/>
    </location>
</feature>
<name>A0ABY3WHI9_9ACTN</name>
<proteinExistence type="predicted"/>
<organism evidence="4 5">
    <name type="scientific">Streptomyces formicae</name>
    <dbReference type="NCBI Taxonomy" id="1616117"/>
    <lineage>
        <taxon>Bacteria</taxon>
        <taxon>Bacillati</taxon>
        <taxon>Actinomycetota</taxon>
        <taxon>Actinomycetes</taxon>
        <taxon>Kitasatosporales</taxon>
        <taxon>Streptomycetaceae</taxon>
        <taxon>Streptomyces</taxon>
    </lineage>
</organism>
<feature type="compositionally biased region" description="Low complexity" evidence="1">
    <location>
        <begin position="30"/>
        <end position="44"/>
    </location>
</feature>
<dbReference type="Proteomes" id="UP000828924">
    <property type="component" value="Chromosome"/>
</dbReference>
<feature type="transmembrane region" description="Helical" evidence="2">
    <location>
        <begin position="221"/>
        <end position="241"/>
    </location>
</feature>
<keyword evidence="5" id="KW-1185">Reference proteome</keyword>
<keyword evidence="2" id="KW-1133">Transmembrane helix</keyword>
<keyword evidence="2" id="KW-0472">Membrane</keyword>
<evidence type="ECO:0000259" key="3">
    <source>
        <dbReference type="Pfam" id="PF10756"/>
    </source>
</evidence>
<gene>
    <name evidence="4" type="ORF">J4032_04825</name>
</gene>
<evidence type="ECO:0000256" key="1">
    <source>
        <dbReference type="SAM" id="MobiDB-lite"/>
    </source>
</evidence>
<evidence type="ECO:0000313" key="4">
    <source>
        <dbReference type="EMBL" id="UNM10929.1"/>
    </source>
</evidence>